<dbReference type="InterPro" id="IPR036291">
    <property type="entry name" value="NAD(P)-bd_dom_sf"/>
</dbReference>
<dbReference type="PANTHER" id="PTHR24321">
    <property type="entry name" value="DEHYDROGENASES, SHORT CHAIN"/>
    <property type="match status" value="1"/>
</dbReference>
<organism evidence="4 5">
    <name type="scientific">Marasmius tenuissimus</name>
    <dbReference type="NCBI Taxonomy" id="585030"/>
    <lineage>
        <taxon>Eukaryota</taxon>
        <taxon>Fungi</taxon>
        <taxon>Dikarya</taxon>
        <taxon>Basidiomycota</taxon>
        <taxon>Agaricomycotina</taxon>
        <taxon>Agaricomycetes</taxon>
        <taxon>Agaricomycetidae</taxon>
        <taxon>Agaricales</taxon>
        <taxon>Marasmiineae</taxon>
        <taxon>Marasmiaceae</taxon>
        <taxon>Marasmius</taxon>
    </lineage>
</organism>
<dbReference type="InterPro" id="IPR002347">
    <property type="entry name" value="SDR_fam"/>
</dbReference>
<gene>
    <name evidence="4" type="ORF">AAF712_002892</name>
</gene>
<keyword evidence="5" id="KW-1185">Reference proteome</keyword>
<dbReference type="PROSITE" id="PS00061">
    <property type="entry name" value="ADH_SHORT"/>
    <property type="match status" value="1"/>
</dbReference>
<name>A0ABR3A8Y4_9AGAR</name>
<protein>
    <recommendedName>
        <fullName evidence="6">NAD(P)-binding protein</fullName>
    </recommendedName>
</protein>
<dbReference type="EMBL" id="JBBXMP010000009">
    <property type="protein sequence ID" value="KAL0069995.1"/>
    <property type="molecule type" value="Genomic_DNA"/>
</dbReference>
<evidence type="ECO:0000256" key="1">
    <source>
        <dbReference type="ARBA" id="ARBA00006484"/>
    </source>
</evidence>
<proteinExistence type="inferred from homology"/>
<dbReference type="Gene3D" id="3.40.50.720">
    <property type="entry name" value="NAD(P)-binding Rossmann-like Domain"/>
    <property type="match status" value="2"/>
</dbReference>
<keyword evidence="3" id="KW-0560">Oxidoreductase</keyword>
<comment type="caution">
    <text evidence="4">The sequence shown here is derived from an EMBL/GenBank/DDBJ whole genome shotgun (WGS) entry which is preliminary data.</text>
</comment>
<dbReference type="Pfam" id="PF13561">
    <property type="entry name" value="adh_short_C2"/>
    <property type="match status" value="1"/>
</dbReference>
<evidence type="ECO:0000256" key="2">
    <source>
        <dbReference type="ARBA" id="ARBA00022857"/>
    </source>
</evidence>
<evidence type="ECO:0000256" key="3">
    <source>
        <dbReference type="ARBA" id="ARBA00023002"/>
    </source>
</evidence>
<evidence type="ECO:0008006" key="6">
    <source>
        <dbReference type="Google" id="ProtNLM"/>
    </source>
</evidence>
<dbReference type="PANTHER" id="PTHR24321:SF8">
    <property type="entry name" value="ESTRADIOL 17-BETA-DEHYDROGENASE 8-RELATED"/>
    <property type="match status" value="1"/>
</dbReference>
<dbReference type="Pfam" id="PF00106">
    <property type="entry name" value="adh_short"/>
    <property type="match status" value="1"/>
</dbReference>
<dbReference type="Proteomes" id="UP001437256">
    <property type="component" value="Unassembled WGS sequence"/>
</dbReference>
<evidence type="ECO:0000313" key="4">
    <source>
        <dbReference type="EMBL" id="KAL0069995.1"/>
    </source>
</evidence>
<dbReference type="SUPFAM" id="SSF51735">
    <property type="entry name" value="NAD(P)-binding Rossmann-fold domains"/>
    <property type="match status" value="1"/>
</dbReference>
<sequence length="247" mass="26116">MNNHVQSPRVAIVTGAAQGLGRSIAARLFQDGFNIAINDIPEKSKQLEEIAREIEGDSRKAGRVLVALADVSVESEVKASTETLDRVLAVNVRGTFLCYKYASEQMIRQGGGGRIIGASSLAGKRGKVFVLDVVNRVAESKGLINIGQGMLSAYSASKFAIRGLTQAAAVELGKHGITVNAYAPGAIVTEMFHSMSDQMKNGLAARASLGCHGTTDDIANFVSYIVSDQAKFITGQSVTIDGGIHFD</sequence>
<keyword evidence="2" id="KW-0521">NADP</keyword>
<dbReference type="PRINTS" id="PR00081">
    <property type="entry name" value="GDHRDH"/>
</dbReference>
<evidence type="ECO:0000313" key="5">
    <source>
        <dbReference type="Proteomes" id="UP001437256"/>
    </source>
</evidence>
<accession>A0ABR3A8Y4</accession>
<reference evidence="4 5" key="1">
    <citation type="submission" date="2024-05" db="EMBL/GenBank/DDBJ databases">
        <title>A draft genome resource for the thread blight pathogen Marasmius tenuissimus strain MS-2.</title>
        <authorList>
            <person name="Yulfo-Soto G.E."/>
            <person name="Baruah I.K."/>
            <person name="Amoako-Attah I."/>
            <person name="Bukari Y."/>
            <person name="Meinhardt L.W."/>
            <person name="Bailey B.A."/>
            <person name="Cohen S.P."/>
        </authorList>
    </citation>
    <scope>NUCLEOTIDE SEQUENCE [LARGE SCALE GENOMIC DNA]</scope>
    <source>
        <strain evidence="4 5">MS-2</strain>
    </source>
</reference>
<comment type="similarity">
    <text evidence="1">Belongs to the short-chain dehydrogenases/reductases (SDR) family.</text>
</comment>
<dbReference type="InterPro" id="IPR020904">
    <property type="entry name" value="Sc_DH/Rdtase_CS"/>
</dbReference>